<feature type="transmembrane region" description="Helical" evidence="6">
    <location>
        <begin position="410"/>
        <end position="430"/>
    </location>
</feature>
<dbReference type="GeneID" id="120256779"/>
<evidence type="ECO:0000256" key="2">
    <source>
        <dbReference type="ARBA" id="ARBA00005982"/>
    </source>
</evidence>
<comment type="subcellular location">
    <subcellularLocation>
        <location evidence="1">Membrane</location>
        <topology evidence="1">Multi-pass membrane protein</topology>
    </subcellularLocation>
</comment>
<dbReference type="InterPro" id="IPR036259">
    <property type="entry name" value="MFS_trans_sf"/>
</dbReference>
<feature type="transmembrane region" description="Helical" evidence="6">
    <location>
        <begin position="146"/>
        <end position="164"/>
    </location>
</feature>
<dbReference type="SUPFAM" id="SSF103473">
    <property type="entry name" value="MFS general substrate transporter"/>
    <property type="match status" value="1"/>
</dbReference>
<organism evidence="7 8">
    <name type="scientific">Dioscorea cayennensis subsp. rotundata</name>
    <name type="common">White Guinea yam</name>
    <name type="synonym">Dioscorea rotundata</name>
    <dbReference type="NCBI Taxonomy" id="55577"/>
    <lineage>
        <taxon>Eukaryota</taxon>
        <taxon>Viridiplantae</taxon>
        <taxon>Streptophyta</taxon>
        <taxon>Embryophyta</taxon>
        <taxon>Tracheophyta</taxon>
        <taxon>Spermatophyta</taxon>
        <taxon>Magnoliopsida</taxon>
        <taxon>Liliopsida</taxon>
        <taxon>Dioscoreales</taxon>
        <taxon>Dioscoreaceae</taxon>
        <taxon>Dioscorea</taxon>
    </lineage>
</organism>
<feature type="transmembrane region" description="Helical" evidence="6">
    <location>
        <begin position="194"/>
        <end position="216"/>
    </location>
</feature>
<evidence type="ECO:0000256" key="4">
    <source>
        <dbReference type="ARBA" id="ARBA00022989"/>
    </source>
</evidence>
<feature type="transmembrane region" description="Helical" evidence="6">
    <location>
        <begin position="222"/>
        <end position="247"/>
    </location>
</feature>
<comment type="similarity">
    <text evidence="2">Belongs to the major facilitator superfamily. Proton-dependent oligopeptide transporter (POT/PTR) (TC 2.A.17) family.</text>
</comment>
<accession>A0AB40B0V1</accession>
<protein>
    <submittedName>
        <fullName evidence="8">Protein NRT1/ PTR FAMILY 4.3-like isoform X1</fullName>
    </submittedName>
</protein>
<gene>
    <name evidence="8" type="primary">LOC120256779</name>
</gene>
<dbReference type="GO" id="GO:0022857">
    <property type="term" value="F:transmembrane transporter activity"/>
    <property type="evidence" value="ECO:0007669"/>
    <property type="project" value="InterPro"/>
</dbReference>
<dbReference type="Pfam" id="PF00854">
    <property type="entry name" value="PTR2"/>
    <property type="match status" value="1"/>
</dbReference>
<dbReference type="InterPro" id="IPR000109">
    <property type="entry name" value="POT_fam"/>
</dbReference>
<evidence type="ECO:0000313" key="8">
    <source>
        <dbReference type="RefSeq" id="XP_039120378.1"/>
    </source>
</evidence>
<dbReference type="RefSeq" id="XP_039120378.1">
    <property type="nucleotide sequence ID" value="XM_039264444.1"/>
</dbReference>
<dbReference type="Proteomes" id="UP001515500">
    <property type="component" value="Unplaced"/>
</dbReference>
<keyword evidence="4 6" id="KW-1133">Transmembrane helix</keyword>
<keyword evidence="3 6" id="KW-0812">Transmembrane</keyword>
<name>A0AB40B0V1_DIOCR</name>
<dbReference type="AlphaFoldDB" id="A0AB40B0V1"/>
<feature type="transmembrane region" description="Helical" evidence="6">
    <location>
        <begin position="534"/>
        <end position="553"/>
    </location>
</feature>
<feature type="transmembrane region" description="Helical" evidence="6">
    <location>
        <begin position="72"/>
        <end position="94"/>
    </location>
</feature>
<evidence type="ECO:0000256" key="1">
    <source>
        <dbReference type="ARBA" id="ARBA00004141"/>
    </source>
</evidence>
<dbReference type="GO" id="GO:0016020">
    <property type="term" value="C:membrane"/>
    <property type="evidence" value="ECO:0007669"/>
    <property type="project" value="UniProtKB-SubCell"/>
</dbReference>
<evidence type="ECO:0000256" key="5">
    <source>
        <dbReference type="ARBA" id="ARBA00023136"/>
    </source>
</evidence>
<evidence type="ECO:0000313" key="7">
    <source>
        <dbReference type="Proteomes" id="UP001515500"/>
    </source>
</evidence>
<dbReference type="PANTHER" id="PTHR11654">
    <property type="entry name" value="OLIGOPEPTIDE TRANSPORTER-RELATED"/>
    <property type="match status" value="1"/>
</dbReference>
<reference evidence="8" key="1">
    <citation type="submission" date="2025-08" db="UniProtKB">
        <authorList>
            <consortium name="RefSeq"/>
        </authorList>
    </citation>
    <scope>IDENTIFICATION</scope>
</reference>
<feature type="transmembrane region" description="Helical" evidence="6">
    <location>
        <begin position="450"/>
        <end position="471"/>
    </location>
</feature>
<feature type="transmembrane region" description="Helical" evidence="6">
    <location>
        <begin position="106"/>
        <end position="126"/>
    </location>
</feature>
<evidence type="ECO:0000256" key="6">
    <source>
        <dbReference type="SAM" id="Phobius"/>
    </source>
</evidence>
<dbReference type="Gene3D" id="1.20.1250.20">
    <property type="entry name" value="MFS general substrate transporter like domains"/>
    <property type="match status" value="1"/>
</dbReference>
<evidence type="ECO:0000256" key="3">
    <source>
        <dbReference type="ARBA" id="ARBA00022692"/>
    </source>
</evidence>
<feature type="transmembrane region" description="Helical" evidence="6">
    <location>
        <begin position="33"/>
        <end position="52"/>
    </location>
</feature>
<sequence>MDVHLQRNLNWATMAVHGFVDWKGNPINKKQHGGVRAACFIYFLVVMLNMAYVPNMLTLVTYLHGTMHTGVASSSTIVTNFIGATCAFALLGAFLSDSYISRLTTIFIFGPFELLGFGLLALQAHFPSLHPPTCDPDAQSSNCRSVHGFNSILLYIALYTIALGEGCIRASLASLGADQFDTDDPIESRQWSSFFNWFTFGISSGAFSGLILIVWLEDNKGWDIGFAVGALLVLLGLLVLAFGFPYYRNQRPQGSPLTRVLQVFVVAFKNRKLTFPETLEDVKQEDTSQEEVIPQTKDFKFLEKSSIYQGKAGGWSYCSINQVEETKIILRMIPVLISSIVAYITTPLLLTFSVQQGGTMNTRIGKIHIAPASLMLIPVTFQMIILVVYDQFFVPFARKITGYTSGITSLQRIGIGFLFMPISTCVAALVEMKRKHYAEEHGEPMSVFWLSMQFFILGINDVTNFVGLLEFFNGEVSRGMKSIGTAIFWCAIGLPSLLGSVLVNVVNKISRNGDREGTGWLEGKTLNESQLDKFYWLMSVIGVIAFFNYLVWARKYVYRHNPRISVS</sequence>
<proteinExistence type="inferred from homology"/>
<keyword evidence="5 6" id="KW-0472">Membrane</keyword>
<feature type="transmembrane region" description="Helical" evidence="6">
    <location>
        <begin position="328"/>
        <end position="349"/>
    </location>
</feature>
<keyword evidence="7" id="KW-1185">Reference proteome</keyword>
<feature type="transmembrane region" description="Helical" evidence="6">
    <location>
        <begin position="483"/>
        <end position="506"/>
    </location>
</feature>
<feature type="transmembrane region" description="Helical" evidence="6">
    <location>
        <begin position="369"/>
        <end position="389"/>
    </location>
</feature>